<dbReference type="FunFam" id="3.40.50.1000:FF:000028">
    <property type="entry name" value="Calcium-transporting P-type ATPase, putative"/>
    <property type="match status" value="1"/>
</dbReference>
<dbReference type="FunFam" id="2.70.150.10:FF:000160">
    <property type="entry name" value="Sarcoplasmic/endoplasmic reticulum calcium ATPase 1"/>
    <property type="match status" value="1"/>
</dbReference>
<dbReference type="SMART" id="SM00831">
    <property type="entry name" value="Cation_ATPase_N"/>
    <property type="match status" value="1"/>
</dbReference>
<dbReference type="InterPro" id="IPR004014">
    <property type="entry name" value="ATPase_P-typ_cation-transptr_N"/>
</dbReference>
<dbReference type="SUPFAM" id="SSF56784">
    <property type="entry name" value="HAD-like"/>
    <property type="match status" value="1"/>
</dbReference>
<keyword evidence="4" id="KW-0597">Phosphoprotein</keyword>
<evidence type="ECO:0000256" key="10">
    <source>
        <dbReference type="ARBA" id="ARBA00022989"/>
    </source>
</evidence>
<dbReference type="GO" id="GO:0005391">
    <property type="term" value="F:P-type sodium:potassium-exchanging transporter activity"/>
    <property type="evidence" value="ECO:0007669"/>
    <property type="project" value="TreeGrafter"/>
</dbReference>
<keyword evidence="10 13" id="KW-1133">Transmembrane helix</keyword>
<evidence type="ECO:0000256" key="8">
    <source>
        <dbReference type="ARBA" id="ARBA00022842"/>
    </source>
</evidence>
<dbReference type="Gene3D" id="3.40.1110.10">
    <property type="entry name" value="Calcium-transporting ATPase, cytoplasmic domain N"/>
    <property type="match status" value="1"/>
</dbReference>
<evidence type="ECO:0000256" key="11">
    <source>
        <dbReference type="ARBA" id="ARBA00023136"/>
    </source>
</evidence>
<dbReference type="Pfam" id="PF00689">
    <property type="entry name" value="Cation_ATPase_C"/>
    <property type="match status" value="1"/>
</dbReference>
<feature type="region of interest" description="Disordered" evidence="12">
    <location>
        <begin position="1"/>
        <end position="22"/>
    </location>
</feature>
<dbReference type="SUPFAM" id="SSF81665">
    <property type="entry name" value="Calcium ATPase, transmembrane domain M"/>
    <property type="match status" value="1"/>
</dbReference>
<keyword evidence="5 13" id="KW-0812">Transmembrane</keyword>
<dbReference type="PANTHER" id="PTHR43294">
    <property type="entry name" value="SODIUM/POTASSIUM-TRANSPORTING ATPASE SUBUNIT ALPHA"/>
    <property type="match status" value="1"/>
</dbReference>
<dbReference type="Pfam" id="PF08282">
    <property type="entry name" value="Hydrolase_3"/>
    <property type="match status" value="1"/>
</dbReference>
<dbReference type="GO" id="GO:0006883">
    <property type="term" value="P:intracellular sodium ion homeostasis"/>
    <property type="evidence" value="ECO:0007669"/>
    <property type="project" value="TreeGrafter"/>
</dbReference>
<evidence type="ECO:0000256" key="7">
    <source>
        <dbReference type="ARBA" id="ARBA00022840"/>
    </source>
</evidence>
<dbReference type="SFLD" id="SFLDS00003">
    <property type="entry name" value="Haloacid_Dehalogenase"/>
    <property type="match status" value="1"/>
</dbReference>
<dbReference type="PANTHER" id="PTHR43294:SF21">
    <property type="entry name" value="CATION TRANSPORTING ATPASE"/>
    <property type="match status" value="1"/>
</dbReference>
<dbReference type="Pfam" id="PF13246">
    <property type="entry name" value="Cation_ATPase"/>
    <property type="match status" value="1"/>
</dbReference>
<feature type="transmembrane region" description="Helical" evidence="13">
    <location>
        <begin position="844"/>
        <end position="868"/>
    </location>
</feature>
<dbReference type="Proteomes" id="UP000555728">
    <property type="component" value="Unassembled WGS sequence"/>
</dbReference>
<evidence type="ECO:0000256" key="1">
    <source>
        <dbReference type="ARBA" id="ARBA00004651"/>
    </source>
</evidence>
<feature type="transmembrane region" description="Helical" evidence="13">
    <location>
        <begin position="741"/>
        <end position="760"/>
    </location>
</feature>
<keyword evidence="7" id="KW-0067">ATP-binding</keyword>
<dbReference type="InterPro" id="IPR050510">
    <property type="entry name" value="Cation_transp_ATPase_P-type"/>
</dbReference>
<dbReference type="GO" id="GO:0036376">
    <property type="term" value="P:sodium ion export across plasma membrane"/>
    <property type="evidence" value="ECO:0007669"/>
    <property type="project" value="TreeGrafter"/>
</dbReference>
<dbReference type="PROSITE" id="PS00154">
    <property type="entry name" value="ATPASE_E1_E2"/>
    <property type="match status" value="1"/>
</dbReference>
<dbReference type="AlphaFoldDB" id="A0A7W6S0E9"/>
<dbReference type="GO" id="GO:0005886">
    <property type="term" value="C:plasma membrane"/>
    <property type="evidence" value="ECO:0007669"/>
    <property type="project" value="UniProtKB-SubCell"/>
</dbReference>
<dbReference type="InterPro" id="IPR008250">
    <property type="entry name" value="ATPase_P-typ_transduc_dom_A_sf"/>
</dbReference>
<evidence type="ECO:0000256" key="5">
    <source>
        <dbReference type="ARBA" id="ARBA00022692"/>
    </source>
</evidence>
<dbReference type="InterPro" id="IPR023298">
    <property type="entry name" value="ATPase_P-typ_TM_dom_sf"/>
</dbReference>
<gene>
    <name evidence="15" type="ORF">GGD88_001707</name>
</gene>
<evidence type="ECO:0000256" key="3">
    <source>
        <dbReference type="ARBA" id="ARBA00022475"/>
    </source>
</evidence>
<dbReference type="PRINTS" id="PR00120">
    <property type="entry name" value="HATPASE"/>
</dbReference>
<evidence type="ECO:0000256" key="12">
    <source>
        <dbReference type="SAM" id="MobiDB-lite"/>
    </source>
</evidence>
<dbReference type="SFLD" id="SFLDG00002">
    <property type="entry name" value="C1.7:_P-type_atpase_like"/>
    <property type="match status" value="1"/>
</dbReference>
<dbReference type="Gene3D" id="1.20.1110.10">
    <property type="entry name" value="Calcium-transporting ATPase, transmembrane domain"/>
    <property type="match status" value="1"/>
</dbReference>
<dbReference type="RefSeq" id="WP_184434131.1">
    <property type="nucleotide sequence ID" value="NZ_JACIGI010000011.1"/>
</dbReference>
<dbReference type="GO" id="GO:0030007">
    <property type="term" value="P:intracellular potassium ion homeostasis"/>
    <property type="evidence" value="ECO:0007669"/>
    <property type="project" value="TreeGrafter"/>
</dbReference>
<proteinExistence type="inferred from homology"/>
<dbReference type="InterPro" id="IPR006068">
    <property type="entry name" value="ATPase_P-typ_cation-transptr_C"/>
</dbReference>
<keyword evidence="11 13" id="KW-0472">Membrane</keyword>
<evidence type="ECO:0000256" key="4">
    <source>
        <dbReference type="ARBA" id="ARBA00022553"/>
    </source>
</evidence>
<comment type="subcellular location">
    <subcellularLocation>
        <location evidence="1">Cell membrane</location>
        <topology evidence="1">Multi-pass membrane protein</topology>
    </subcellularLocation>
</comment>
<feature type="transmembrane region" description="Helical" evidence="13">
    <location>
        <begin position="290"/>
        <end position="316"/>
    </location>
</feature>
<dbReference type="InterPro" id="IPR023299">
    <property type="entry name" value="ATPase_P-typ_cyto_dom_N"/>
</dbReference>
<evidence type="ECO:0000313" key="16">
    <source>
        <dbReference type="Proteomes" id="UP000555728"/>
    </source>
</evidence>
<evidence type="ECO:0000256" key="6">
    <source>
        <dbReference type="ARBA" id="ARBA00022741"/>
    </source>
</evidence>
<reference evidence="15 16" key="1">
    <citation type="submission" date="2020-08" db="EMBL/GenBank/DDBJ databases">
        <title>Genome sequencing of Purple Non-Sulfur Bacteria from various extreme environments.</title>
        <authorList>
            <person name="Mayer M."/>
        </authorList>
    </citation>
    <scope>NUCLEOTIDE SEQUENCE [LARGE SCALE GENOMIC DNA]</scope>
    <source>
        <strain evidence="15 16">JA135</strain>
    </source>
</reference>
<dbReference type="InterPro" id="IPR023214">
    <property type="entry name" value="HAD_sf"/>
</dbReference>
<dbReference type="InterPro" id="IPR044492">
    <property type="entry name" value="P_typ_ATPase_HD_dom"/>
</dbReference>
<comment type="caution">
    <text evidence="15">The sequence shown here is derived from an EMBL/GenBank/DDBJ whole genome shotgun (WGS) entry which is preliminary data.</text>
</comment>
<keyword evidence="3" id="KW-1003">Cell membrane</keyword>
<feature type="region of interest" description="Disordered" evidence="12">
    <location>
        <begin position="910"/>
        <end position="929"/>
    </location>
</feature>
<dbReference type="InterPro" id="IPR018303">
    <property type="entry name" value="ATPase_P-typ_P_site"/>
</dbReference>
<dbReference type="Gene3D" id="3.40.50.1000">
    <property type="entry name" value="HAD superfamily/HAD-like"/>
    <property type="match status" value="1"/>
</dbReference>
<dbReference type="Gene3D" id="2.70.150.10">
    <property type="entry name" value="Calcium-transporting ATPase, cytoplasmic transduction domain A"/>
    <property type="match status" value="1"/>
</dbReference>
<evidence type="ECO:0000256" key="2">
    <source>
        <dbReference type="ARBA" id="ARBA00005675"/>
    </source>
</evidence>
<keyword evidence="6" id="KW-0547">Nucleotide-binding</keyword>
<dbReference type="GO" id="GO:0005524">
    <property type="term" value="F:ATP binding"/>
    <property type="evidence" value="ECO:0007669"/>
    <property type="project" value="UniProtKB-KW"/>
</dbReference>
<dbReference type="InterPro" id="IPR001757">
    <property type="entry name" value="P_typ_ATPase"/>
</dbReference>
<feature type="transmembrane region" description="Helical" evidence="13">
    <location>
        <begin position="100"/>
        <end position="116"/>
    </location>
</feature>
<feature type="transmembrane region" description="Helical" evidence="13">
    <location>
        <begin position="781"/>
        <end position="803"/>
    </location>
</feature>
<feature type="transmembrane region" description="Helical" evidence="13">
    <location>
        <begin position="717"/>
        <end position="735"/>
    </location>
</feature>
<evidence type="ECO:0000259" key="14">
    <source>
        <dbReference type="SMART" id="SM00831"/>
    </source>
</evidence>
<feature type="transmembrane region" description="Helical" evidence="13">
    <location>
        <begin position="815"/>
        <end position="832"/>
    </location>
</feature>
<name>A0A7W6S0E9_9PROT</name>
<dbReference type="EMBL" id="JACIGI010000011">
    <property type="protein sequence ID" value="MBB4285984.1"/>
    <property type="molecule type" value="Genomic_DNA"/>
</dbReference>
<protein>
    <submittedName>
        <fullName evidence="15">Magnesium-transporting ATPase (P-type)</fullName>
    </submittedName>
</protein>
<feature type="transmembrane region" description="Helical" evidence="13">
    <location>
        <begin position="880"/>
        <end position="899"/>
    </location>
</feature>
<comment type="similarity">
    <text evidence="2">Belongs to the cation transport ATPase (P-type) (TC 3.A.3) family. Type IIA subfamily.</text>
</comment>
<sequence length="929" mass="98429">MDTSSPRRAVAAESSERPETPDWAALDTAAVLARLNTDPATGLSPAEVETRRARYGRNALPEPRRRTALMRFLAQFNNVLIYVLLVAAAVTLLLQHWIDAGVILAVVVGNAIIGFIQEGKAEQALDAIRTMLAPSCTVVRDGERLTMPAEDLVPGDIVHLEGGDRVPADLRIVGGREPRMQEAVLTGESVATAKAPAPVAPGASLGDRTSMAFSGTYVTAGTARGVVVATGAATEIGRISDLVSGVRTLTSPLLRTIDRFGVRLTIAILAIAVAMFLFGWLVRDYAFVDIFMAVVGMAVAAIPEGLPAVLTITLALGAQVMARRNAIARRLPAIETLGSVSVICTDKTGTLTKNEMMVAHVATADHDIAVTGAGYDHAGTFYVDGVESHAKTLPILEALARAGVLASDAGVHPDGDGWRVHGDPMEGALVVLARKAGIDVAALRRAEPRVDGIPFTSERRYMASLHDHHDGDSEVLVKGAPDRLLDLCHAERTATGDRPLDRDRWTARIEAIAAEGQRVLAVALRRLDGHRTHLTEADAERDLVLLGLVGLQDPPRPEAVAAIAECQRAGIRVKMITGDHAVTARAIARELGLVAVDRALTGAELDAMSPDALRRAVADVDVFARTSPENKLRLVEALQADGAVIAMTGDGVNDSPALKRADIGVAMGCKGSEAAKEASDLVLADDNFATIAAAVREGRRVYDNLIKTIQFMLPTNGGEALVLIASVLMGFSMPITPVQILWVNLVTAVTLALTLAFEPGEQTIMARPPRPMKEPILPGRLVWRIAFVSVLFLIGVLAIYRIARGLGATIPEARTLATNTLVVFEIAYLFNVRRFGRAGPGRGVPPITLPVGAAVATVLGLQVAFTYLPGLDLLFDTQPLSAAAWGATALAGVAVFGIVEVEKRIETRILGPRRRPGETAASGPPDPSR</sequence>
<dbReference type="InterPro" id="IPR059000">
    <property type="entry name" value="ATPase_P-type_domA"/>
</dbReference>
<feature type="transmembrane region" description="Helical" evidence="13">
    <location>
        <begin position="260"/>
        <end position="278"/>
    </location>
</feature>
<keyword evidence="16" id="KW-1185">Reference proteome</keyword>
<feature type="domain" description="Cation-transporting P-type ATPase N-terminal" evidence="14">
    <location>
        <begin position="22"/>
        <end position="96"/>
    </location>
</feature>
<dbReference type="NCBIfam" id="TIGR01494">
    <property type="entry name" value="ATPase_P-type"/>
    <property type="match status" value="2"/>
</dbReference>
<dbReference type="Pfam" id="PF00690">
    <property type="entry name" value="Cation_ATPase_N"/>
    <property type="match status" value="1"/>
</dbReference>
<dbReference type="SUPFAM" id="SSF81660">
    <property type="entry name" value="Metal cation-transporting ATPase, ATP-binding domain N"/>
    <property type="match status" value="1"/>
</dbReference>
<dbReference type="GO" id="GO:1902600">
    <property type="term" value="P:proton transmembrane transport"/>
    <property type="evidence" value="ECO:0007669"/>
    <property type="project" value="TreeGrafter"/>
</dbReference>
<keyword evidence="9" id="KW-1278">Translocase</keyword>
<accession>A0A7W6S0E9</accession>
<feature type="transmembrane region" description="Helical" evidence="13">
    <location>
        <begin position="72"/>
        <end position="94"/>
    </location>
</feature>
<dbReference type="InterPro" id="IPR036412">
    <property type="entry name" value="HAD-like_sf"/>
</dbReference>
<dbReference type="SFLD" id="SFLDF00027">
    <property type="entry name" value="p-type_atpase"/>
    <property type="match status" value="1"/>
</dbReference>
<dbReference type="Pfam" id="PF00122">
    <property type="entry name" value="E1-E2_ATPase"/>
    <property type="match status" value="1"/>
</dbReference>
<evidence type="ECO:0000313" key="15">
    <source>
        <dbReference type="EMBL" id="MBB4285984.1"/>
    </source>
</evidence>
<dbReference type="GO" id="GO:0016887">
    <property type="term" value="F:ATP hydrolysis activity"/>
    <property type="evidence" value="ECO:0007669"/>
    <property type="project" value="InterPro"/>
</dbReference>
<keyword evidence="8" id="KW-0460">Magnesium</keyword>
<dbReference type="SUPFAM" id="SSF81653">
    <property type="entry name" value="Calcium ATPase, transduction domain A"/>
    <property type="match status" value="1"/>
</dbReference>
<dbReference type="PRINTS" id="PR00119">
    <property type="entry name" value="CATATPASE"/>
</dbReference>
<dbReference type="GO" id="GO:1990573">
    <property type="term" value="P:potassium ion import across plasma membrane"/>
    <property type="evidence" value="ECO:0007669"/>
    <property type="project" value="TreeGrafter"/>
</dbReference>
<evidence type="ECO:0000256" key="13">
    <source>
        <dbReference type="SAM" id="Phobius"/>
    </source>
</evidence>
<organism evidence="15 16">
    <name type="scientific">Roseospira goensis</name>
    <dbReference type="NCBI Taxonomy" id="391922"/>
    <lineage>
        <taxon>Bacteria</taxon>
        <taxon>Pseudomonadati</taxon>
        <taxon>Pseudomonadota</taxon>
        <taxon>Alphaproteobacteria</taxon>
        <taxon>Rhodospirillales</taxon>
        <taxon>Rhodospirillaceae</taxon>
        <taxon>Roseospira</taxon>
    </lineage>
</organism>
<evidence type="ECO:0000256" key="9">
    <source>
        <dbReference type="ARBA" id="ARBA00022967"/>
    </source>
</evidence>